<organism evidence="1 2">
    <name type="scientific">Hypoxylon rubiginosum</name>
    <dbReference type="NCBI Taxonomy" id="110542"/>
    <lineage>
        <taxon>Eukaryota</taxon>
        <taxon>Fungi</taxon>
        <taxon>Dikarya</taxon>
        <taxon>Ascomycota</taxon>
        <taxon>Pezizomycotina</taxon>
        <taxon>Sordariomycetes</taxon>
        <taxon>Xylariomycetidae</taxon>
        <taxon>Xylariales</taxon>
        <taxon>Hypoxylaceae</taxon>
        <taxon>Hypoxylon</taxon>
    </lineage>
</organism>
<evidence type="ECO:0000313" key="1">
    <source>
        <dbReference type="EMBL" id="KAI6085295.1"/>
    </source>
</evidence>
<proteinExistence type="predicted"/>
<protein>
    <submittedName>
        <fullName evidence="1">Uncharacterized protein</fullName>
    </submittedName>
</protein>
<dbReference type="Proteomes" id="UP001497680">
    <property type="component" value="Unassembled WGS sequence"/>
</dbReference>
<evidence type="ECO:0000313" key="2">
    <source>
        <dbReference type="Proteomes" id="UP001497680"/>
    </source>
</evidence>
<reference evidence="1 2" key="1">
    <citation type="journal article" date="2022" name="New Phytol.">
        <title>Ecological generalism drives hyperdiversity of secondary metabolite gene clusters in xylarialean endophytes.</title>
        <authorList>
            <person name="Franco M.E.E."/>
            <person name="Wisecaver J.H."/>
            <person name="Arnold A.E."/>
            <person name="Ju Y.M."/>
            <person name="Slot J.C."/>
            <person name="Ahrendt S."/>
            <person name="Moore L.P."/>
            <person name="Eastman K.E."/>
            <person name="Scott K."/>
            <person name="Konkel Z."/>
            <person name="Mondo S.J."/>
            <person name="Kuo A."/>
            <person name="Hayes R.D."/>
            <person name="Haridas S."/>
            <person name="Andreopoulos B."/>
            <person name="Riley R."/>
            <person name="LaButti K."/>
            <person name="Pangilinan J."/>
            <person name="Lipzen A."/>
            <person name="Amirebrahimi M."/>
            <person name="Yan J."/>
            <person name="Adam C."/>
            <person name="Keymanesh K."/>
            <person name="Ng V."/>
            <person name="Louie K."/>
            <person name="Northen T."/>
            <person name="Drula E."/>
            <person name="Henrissat B."/>
            <person name="Hsieh H.M."/>
            <person name="Youens-Clark K."/>
            <person name="Lutzoni F."/>
            <person name="Miadlikowska J."/>
            <person name="Eastwood D.C."/>
            <person name="Hamelin R.C."/>
            <person name="Grigoriev I.V."/>
            <person name="U'Ren J.M."/>
        </authorList>
    </citation>
    <scope>NUCLEOTIDE SEQUENCE [LARGE SCALE GENOMIC DNA]</scope>
    <source>
        <strain evidence="1 2">ER1909</strain>
    </source>
</reference>
<accession>A0ACC0CYB8</accession>
<dbReference type="EMBL" id="MU394327">
    <property type="protein sequence ID" value="KAI6085295.1"/>
    <property type="molecule type" value="Genomic_DNA"/>
</dbReference>
<keyword evidence="2" id="KW-1185">Reference proteome</keyword>
<name>A0ACC0CYB8_9PEZI</name>
<sequence length="392" mass="42226">METLLKRASFPHWSQTPIPHFTLSASGLIALADLGTIANRTKIVGGSSWLDALLLAPGLHYQQAADALDGSAESSQHRYSAVETYDGKSSTYHITNTATQHYLRRVGGAGVGGNRRVTVDVGTLPDRRNYWPPRQGGRGQRATIWGDQGADLGWVSHVLYLASPVLTVAAFVFMILLQEWWGVASLLALMLSRVLNIWVIKQRSQPPEAAPPPKPDVSSMLTEYLVDLGQGRSVCLRGVAEDLQAITTTSWLRAKTHLDGYLEAAAKLIVYVVAAFGGNMTQVGSIIFMALLLVTAGLLGLSNAHAKTFRMHGRLAAPTVDHLPHRTGSGSSLPYPPTDSDGDGKGDGSVSWPATTTRSSSGLTGMDDFAEKGQIGAALRDRYPFDDSMDYR</sequence>
<gene>
    <name evidence="1" type="ORF">F4821DRAFT_153136</name>
</gene>
<comment type="caution">
    <text evidence="1">The sequence shown here is derived from an EMBL/GenBank/DDBJ whole genome shotgun (WGS) entry which is preliminary data.</text>
</comment>